<evidence type="ECO:0000313" key="1">
    <source>
        <dbReference type="EMBL" id="KAI5676276.1"/>
    </source>
</evidence>
<organism evidence="1 2">
    <name type="scientific">Catharanthus roseus</name>
    <name type="common">Madagascar periwinkle</name>
    <name type="synonym">Vinca rosea</name>
    <dbReference type="NCBI Taxonomy" id="4058"/>
    <lineage>
        <taxon>Eukaryota</taxon>
        <taxon>Viridiplantae</taxon>
        <taxon>Streptophyta</taxon>
        <taxon>Embryophyta</taxon>
        <taxon>Tracheophyta</taxon>
        <taxon>Spermatophyta</taxon>
        <taxon>Magnoliopsida</taxon>
        <taxon>eudicotyledons</taxon>
        <taxon>Gunneridae</taxon>
        <taxon>Pentapetalae</taxon>
        <taxon>asterids</taxon>
        <taxon>lamiids</taxon>
        <taxon>Gentianales</taxon>
        <taxon>Apocynaceae</taxon>
        <taxon>Rauvolfioideae</taxon>
        <taxon>Vinceae</taxon>
        <taxon>Catharanthinae</taxon>
        <taxon>Catharanthus</taxon>
    </lineage>
</organism>
<accession>A0ACC0BUD1</accession>
<comment type="caution">
    <text evidence="1">The sequence shown here is derived from an EMBL/GenBank/DDBJ whole genome shotgun (WGS) entry which is preliminary data.</text>
</comment>
<reference evidence="2" key="1">
    <citation type="journal article" date="2023" name="Nat. Plants">
        <title>Single-cell RNA sequencing provides a high-resolution roadmap for understanding the multicellular compartmentation of specialized metabolism.</title>
        <authorList>
            <person name="Sun S."/>
            <person name="Shen X."/>
            <person name="Li Y."/>
            <person name="Li Y."/>
            <person name="Wang S."/>
            <person name="Li R."/>
            <person name="Zhang H."/>
            <person name="Shen G."/>
            <person name="Guo B."/>
            <person name="Wei J."/>
            <person name="Xu J."/>
            <person name="St-Pierre B."/>
            <person name="Chen S."/>
            <person name="Sun C."/>
        </authorList>
    </citation>
    <scope>NUCLEOTIDE SEQUENCE [LARGE SCALE GENOMIC DNA]</scope>
</reference>
<keyword evidence="2" id="KW-1185">Reference proteome</keyword>
<protein>
    <submittedName>
        <fullName evidence="1">Uncharacterized protein</fullName>
    </submittedName>
</protein>
<evidence type="ECO:0000313" key="2">
    <source>
        <dbReference type="Proteomes" id="UP001060085"/>
    </source>
</evidence>
<sequence length="171" mass="19246">MELKLGPITRVQRKKLKTFEDNGMVAYLEEALKSKLERTNQENRSEEKMTKSLTSTTLLPMVAPGLTVACRLLDGEAVELTPYCGSVKATKSSIEVLHQRGDLRKVLNQIYIQLKIHIEVVSEKPPIKGLVRQFQSVARDIEELKKGKSSAIMEKRVGDVQNSHPFHEGGY</sequence>
<proteinExistence type="predicted"/>
<name>A0ACC0BUD1_CATRO</name>
<dbReference type="Proteomes" id="UP001060085">
    <property type="component" value="Linkage Group LG02"/>
</dbReference>
<dbReference type="EMBL" id="CM044702">
    <property type="protein sequence ID" value="KAI5676276.1"/>
    <property type="molecule type" value="Genomic_DNA"/>
</dbReference>
<gene>
    <name evidence="1" type="ORF">M9H77_07226</name>
</gene>